<dbReference type="HOGENOM" id="CLU_1064435_0_0_0"/>
<keyword evidence="1" id="KW-0614">Plasmid</keyword>
<dbReference type="EMBL" id="AP011530">
    <property type="protein sequence ID" value="BAI81873.1"/>
    <property type="molecule type" value="Genomic_DNA"/>
</dbReference>
<dbReference type="KEGG" id="ddf:DEFDS_P253"/>
<protein>
    <submittedName>
        <fullName evidence="1">Uncharacterized protein</fullName>
    </submittedName>
</protein>
<accession>D3PF81</accession>
<keyword evidence="2" id="KW-1185">Reference proteome</keyword>
<dbReference type="Proteomes" id="UP000001520">
    <property type="component" value="Plasmid megaplasmid pDF308"/>
</dbReference>
<proteinExistence type="predicted"/>
<evidence type="ECO:0000313" key="2">
    <source>
        <dbReference type="Proteomes" id="UP000001520"/>
    </source>
</evidence>
<name>D3PF81_DEFDS</name>
<organism evidence="1 2">
    <name type="scientific">Deferribacter desulfuricans (strain DSM 14783 / JCM 11476 / NBRC 101012 / SSM1)</name>
    <dbReference type="NCBI Taxonomy" id="639282"/>
    <lineage>
        <taxon>Bacteria</taxon>
        <taxon>Pseudomonadati</taxon>
        <taxon>Deferribacterota</taxon>
        <taxon>Deferribacteres</taxon>
        <taxon>Deferribacterales</taxon>
        <taxon>Deferribacteraceae</taxon>
        <taxon>Deferribacter</taxon>
    </lineage>
</organism>
<evidence type="ECO:0000313" key="1">
    <source>
        <dbReference type="EMBL" id="BAI81873.1"/>
    </source>
</evidence>
<dbReference type="AlphaFoldDB" id="D3PF81"/>
<reference evidence="1 2" key="1">
    <citation type="journal article" date="2010" name="DNA Res.">
        <title>Bacterial lifestyle in a deep-sea hydrothermal vent chimney revealed by the genome sequence of the thermophilic bacterium Deferribacter desulfuricans SSM1.</title>
        <authorList>
            <person name="Takaki Y."/>
            <person name="Shimamura S."/>
            <person name="Nakagawa S."/>
            <person name="Fukuhara Y."/>
            <person name="Horikawa H."/>
            <person name="Ankai A."/>
            <person name="Harada T."/>
            <person name="Hosoyama A."/>
            <person name="Oguchi A."/>
            <person name="Fukui S."/>
            <person name="Fujita N."/>
            <person name="Takami H."/>
            <person name="Takai K."/>
        </authorList>
    </citation>
    <scope>NUCLEOTIDE SEQUENCE [LARGE SCALE GENOMIC DNA]</scope>
    <source>
        <strain evidence="2">DSM 14783 / JCM 11476 / NBRC 101012 / SSM1</strain>
        <plasmid evidence="2">Plasmid megaplasmid pDF308</plasmid>
    </source>
</reference>
<gene>
    <name evidence="1" type="ordered locus">DEFDS_P253</name>
</gene>
<sequence length="261" mass="28359">MSTSVLTPNKDKLKKASAIIGIIGAGLSGSNAIAGGTDSTGATDSYIKSKLIINSVSNTGSTISQNVNSGTTTTKSYTLADFNKCPTSVTVSMPIYLNLYRGYGGSSIEIQTSYGGGKCSVSTTKALFNRNITFYKTTYYDGNGYIYYSPYSADVNKVSKYSSNRWDIDFSYCGRSYKYYSGGYPSGTYRGKAQYKSYSYTVAPGSSLYSNIRYGAIDMYYTVKCNTNGSVYKSGLKAIYYTRGGDVYSNHSNHNNHNSNN</sequence>
<geneLocation type="plasmid" evidence="1 2">
    <name>megaplasmid pDF308</name>
</geneLocation>
<dbReference type="RefSeq" id="WP_013009085.1">
    <property type="nucleotide sequence ID" value="NC_013940.1"/>
</dbReference>